<evidence type="ECO:0000256" key="2">
    <source>
        <dbReference type="ARBA" id="ARBA00022801"/>
    </source>
</evidence>
<keyword evidence="5" id="KW-1185">Reference proteome</keyword>
<evidence type="ECO:0000313" key="5">
    <source>
        <dbReference type="Proteomes" id="UP001501771"/>
    </source>
</evidence>
<evidence type="ECO:0000256" key="3">
    <source>
        <dbReference type="SAM" id="MobiDB-lite"/>
    </source>
</evidence>
<dbReference type="PANTHER" id="PTHR30023:SF0">
    <property type="entry name" value="PENICILLIN-SENSITIVE CARBOXYPEPTIDASE A"/>
    <property type="match status" value="1"/>
</dbReference>
<reference evidence="4 5" key="1">
    <citation type="journal article" date="2019" name="Int. J. Syst. Evol. Microbiol.">
        <title>The Global Catalogue of Microorganisms (GCM) 10K type strain sequencing project: providing services to taxonomists for standard genome sequencing and annotation.</title>
        <authorList>
            <consortium name="The Broad Institute Genomics Platform"/>
            <consortium name="The Broad Institute Genome Sequencing Center for Infectious Disease"/>
            <person name="Wu L."/>
            <person name="Ma J."/>
        </authorList>
    </citation>
    <scope>NUCLEOTIDE SEQUENCE [LARGE SCALE GENOMIC DNA]</scope>
    <source>
        <strain evidence="4 5">JCM 16022</strain>
    </source>
</reference>
<evidence type="ECO:0000256" key="1">
    <source>
        <dbReference type="ARBA" id="ARBA00006096"/>
    </source>
</evidence>
<dbReference type="Pfam" id="PF02113">
    <property type="entry name" value="Peptidase_S13"/>
    <property type="match status" value="2"/>
</dbReference>
<gene>
    <name evidence="4" type="ORF">GCM10009844_27070</name>
</gene>
<evidence type="ECO:0008006" key="6">
    <source>
        <dbReference type="Google" id="ProtNLM"/>
    </source>
</evidence>
<organism evidence="4 5">
    <name type="scientific">Nocardioides koreensis</name>
    <dbReference type="NCBI Taxonomy" id="433651"/>
    <lineage>
        <taxon>Bacteria</taxon>
        <taxon>Bacillati</taxon>
        <taxon>Actinomycetota</taxon>
        <taxon>Actinomycetes</taxon>
        <taxon>Propionibacteriales</taxon>
        <taxon>Nocardioidaceae</taxon>
        <taxon>Nocardioides</taxon>
    </lineage>
</organism>
<dbReference type="SUPFAM" id="SSF56601">
    <property type="entry name" value="beta-lactamase/transpeptidase-like"/>
    <property type="match status" value="1"/>
</dbReference>
<comment type="caution">
    <text evidence="4">The sequence shown here is derived from an EMBL/GenBank/DDBJ whole genome shotgun (WGS) entry which is preliminary data.</text>
</comment>
<dbReference type="PRINTS" id="PR00922">
    <property type="entry name" value="DADACBPTASE3"/>
</dbReference>
<evidence type="ECO:0000313" key="4">
    <source>
        <dbReference type="EMBL" id="GAA2148548.1"/>
    </source>
</evidence>
<dbReference type="Proteomes" id="UP001501771">
    <property type="component" value="Unassembled WGS sequence"/>
</dbReference>
<accession>A0ABN2ZVQ7</accession>
<dbReference type="Gene3D" id="3.50.80.20">
    <property type="entry name" value="D-Ala-D-Ala carboxypeptidase C, peptidase S13"/>
    <property type="match status" value="1"/>
</dbReference>
<sequence length="461" mass="46654">MLVLVLLAAAAASYRFELGPRWFGLERADPVANPAAVAPPEGLTLPEPDAPSPVAATTDATSPLDAAKVRRALAGALGDPDLGPHVLATVAQLDDASPVFTRGAGVAMPASTMKLLTTTAALATMGPDHTFSTRVVDGGGNRVVLVGGGDPYLASRPAGGTAYPHRADVVTLARATARALRAEGTRRVHLAYDASLFTGPRVDPHWPDDYVPDGVVAPISALWVDEGRPPTGLGRVADPPAAAAAAFAAALGRSGVKVVGDPRPGRADAEAAPLASVESAPLSEIVEEVLTVSDNEGAEVLAHHVGLATGGRGSFADGARGVTRALDALGVPLRGAEVHDGSGLSREDRLAPGTLAAVLSLAASEDHPELRAVVSGLPVAGFSGSLETRFEDAAPQGRGRVRAKTGTLTGVSALAGVATDLDGNPMVFVLMADRVALEDTLDAREALDALAAGLGACHCGR</sequence>
<feature type="region of interest" description="Disordered" evidence="3">
    <location>
        <begin position="39"/>
        <end position="60"/>
    </location>
</feature>
<dbReference type="InterPro" id="IPR000667">
    <property type="entry name" value="Peptidase_S13"/>
</dbReference>
<name>A0ABN2ZVQ7_9ACTN</name>
<comment type="similarity">
    <text evidence="1">Belongs to the peptidase S13 family.</text>
</comment>
<dbReference type="PANTHER" id="PTHR30023">
    <property type="entry name" value="D-ALANYL-D-ALANINE CARBOXYPEPTIDASE"/>
    <property type="match status" value="1"/>
</dbReference>
<proteinExistence type="inferred from homology"/>
<protein>
    <recommendedName>
        <fullName evidence="6">Serine-type D-Ala-D-Ala carboxypeptidase</fullName>
    </recommendedName>
</protein>
<dbReference type="Gene3D" id="3.40.710.10">
    <property type="entry name" value="DD-peptidase/beta-lactamase superfamily"/>
    <property type="match status" value="1"/>
</dbReference>
<dbReference type="InterPro" id="IPR012338">
    <property type="entry name" value="Beta-lactam/transpept-like"/>
</dbReference>
<keyword evidence="2" id="KW-0378">Hydrolase</keyword>
<dbReference type="NCBIfam" id="TIGR00666">
    <property type="entry name" value="PBP4"/>
    <property type="match status" value="1"/>
</dbReference>
<dbReference type="EMBL" id="BAAAQR010000008">
    <property type="protein sequence ID" value="GAA2148548.1"/>
    <property type="molecule type" value="Genomic_DNA"/>
</dbReference>